<gene>
    <name evidence="4" type="ORF">niasHT_037058</name>
</gene>
<dbReference type="Pfam" id="PF00411">
    <property type="entry name" value="Ribosomal_S11"/>
    <property type="match status" value="1"/>
</dbReference>
<keyword evidence="3" id="KW-0687">Ribonucleoprotein</keyword>
<reference evidence="4 5" key="1">
    <citation type="submission" date="2024-10" db="EMBL/GenBank/DDBJ databases">
        <authorList>
            <person name="Kim D."/>
        </authorList>
    </citation>
    <scope>NUCLEOTIDE SEQUENCE [LARGE SCALE GENOMIC DNA]</scope>
    <source>
        <strain evidence="4">BH-2024</strain>
    </source>
</reference>
<dbReference type="GO" id="GO:1990904">
    <property type="term" value="C:ribonucleoprotein complex"/>
    <property type="evidence" value="ECO:0007669"/>
    <property type="project" value="UniProtKB-KW"/>
</dbReference>
<name>A0ABD2IW66_9BILA</name>
<evidence type="ECO:0000313" key="5">
    <source>
        <dbReference type="Proteomes" id="UP001620626"/>
    </source>
</evidence>
<keyword evidence="5" id="KW-1185">Reference proteome</keyword>
<dbReference type="InterPro" id="IPR036967">
    <property type="entry name" value="Ribosomal_uS11_sf"/>
</dbReference>
<sequence>MLRSFVFLCRTFPSLSFGAQFNKNLFVASQKNAALTKHLHVSPFRYTDSPDDGKEKEENQMKIDEILQKEEKDKVDEILQKEEKAAQLTSLEPQKLRMKPDHRRVLVRMAIKSHKINAASEEGGGTSGAKSLLSMNTTEIDRHLPTAMTLLQPFDGVLFRELPVVHIKASSNNTIIHAFNFITKRPILYTSCRKEGFKNTKKKSPLAGQTTGAAAGQKLLRRGISTVRVIIKGIGPGRISSVKGLALSGVNVVSISDVTPIPELGPRPKKIRRV</sequence>
<dbReference type="AlphaFoldDB" id="A0ABD2IW66"/>
<evidence type="ECO:0000256" key="1">
    <source>
        <dbReference type="ARBA" id="ARBA00006194"/>
    </source>
</evidence>
<protein>
    <recommendedName>
        <fullName evidence="6">Ribosomal protein S11</fullName>
    </recommendedName>
</protein>
<evidence type="ECO:0000256" key="3">
    <source>
        <dbReference type="ARBA" id="ARBA00023274"/>
    </source>
</evidence>
<dbReference type="GO" id="GO:0005840">
    <property type="term" value="C:ribosome"/>
    <property type="evidence" value="ECO:0007669"/>
    <property type="project" value="UniProtKB-KW"/>
</dbReference>
<dbReference type="HAMAP" id="MF_01310">
    <property type="entry name" value="Ribosomal_uS11"/>
    <property type="match status" value="1"/>
</dbReference>
<comment type="similarity">
    <text evidence="1">Belongs to the universal ribosomal protein uS11 family.</text>
</comment>
<keyword evidence="2" id="KW-0689">Ribosomal protein</keyword>
<dbReference type="EMBL" id="JBICBT010001126">
    <property type="protein sequence ID" value="KAL3081880.1"/>
    <property type="molecule type" value="Genomic_DNA"/>
</dbReference>
<proteinExistence type="inferred from homology"/>
<dbReference type="Proteomes" id="UP001620626">
    <property type="component" value="Unassembled WGS sequence"/>
</dbReference>
<dbReference type="Gene3D" id="3.30.420.80">
    <property type="entry name" value="Ribosomal protein S11"/>
    <property type="match status" value="1"/>
</dbReference>
<evidence type="ECO:0000256" key="2">
    <source>
        <dbReference type="ARBA" id="ARBA00022980"/>
    </source>
</evidence>
<evidence type="ECO:0000313" key="4">
    <source>
        <dbReference type="EMBL" id="KAL3081880.1"/>
    </source>
</evidence>
<dbReference type="PANTHER" id="PTHR11759">
    <property type="entry name" value="40S RIBOSOMAL PROTEIN S14/30S RIBOSOMAL PROTEIN S11"/>
    <property type="match status" value="1"/>
</dbReference>
<accession>A0ABD2IW66</accession>
<comment type="caution">
    <text evidence="4">The sequence shown here is derived from an EMBL/GenBank/DDBJ whole genome shotgun (WGS) entry which is preliminary data.</text>
</comment>
<dbReference type="SUPFAM" id="SSF53137">
    <property type="entry name" value="Translational machinery components"/>
    <property type="match status" value="1"/>
</dbReference>
<organism evidence="4 5">
    <name type="scientific">Heterodera trifolii</name>
    <dbReference type="NCBI Taxonomy" id="157864"/>
    <lineage>
        <taxon>Eukaryota</taxon>
        <taxon>Metazoa</taxon>
        <taxon>Ecdysozoa</taxon>
        <taxon>Nematoda</taxon>
        <taxon>Chromadorea</taxon>
        <taxon>Rhabditida</taxon>
        <taxon>Tylenchina</taxon>
        <taxon>Tylenchomorpha</taxon>
        <taxon>Tylenchoidea</taxon>
        <taxon>Heteroderidae</taxon>
        <taxon>Heteroderinae</taxon>
        <taxon>Heterodera</taxon>
    </lineage>
</organism>
<evidence type="ECO:0008006" key="6">
    <source>
        <dbReference type="Google" id="ProtNLM"/>
    </source>
</evidence>
<dbReference type="InterPro" id="IPR001971">
    <property type="entry name" value="Ribosomal_uS11"/>
</dbReference>